<dbReference type="Proteomes" id="UP000271162">
    <property type="component" value="Unassembled WGS sequence"/>
</dbReference>
<keyword evidence="2" id="KW-1185">Reference proteome</keyword>
<dbReference type="EMBL" id="UYSL01023706">
    <property type="protein sequence ID" value="VDL82576.1"/>
    <property type="molecule type" value="Genomic_DNA"/>
</dbReference>
<reference evidence="3" key="1">
    <citation type="submission" date="2017-02" db="UniProtKB">
        <authorList>
            <consortium name="WormBaseParasite"/>
        </authorList>
    </citation>
    <scope>IDENTIFICATION</scope>
</reference>
<sequence length="147" mass="16226">MPSETITILKFLNNLKRFGADFADARSRIVEANGYLMKVLVQTSREVVQDLLEKAFHAECGALVRAKIECHEGEDVTEKKALCALVYSIGSTIQGLADAVVDLEADALKKAQLRGIQDDFVEQFPDASPNDAYTLGHRILNAMNKRS</sequence>
<gene>
    <name evidence="1" type="ORF">NBR_LOCUS18851</name>
</gene>
<protein>
    <submittedName>
        <fullName evidence="3">Adenylosuccinate lyase</fullName>
    </submittedName>
</protein>
<dbReference type="AlphaFoldDB" id="A0A0N4YNN6"/>
<accession>A0A0N4YNN6</accession>
<evidence type="ECO:0000313" key="1">
    <source>
        <dbReference type="EMBL" id="VDL82576.1"/>
    </source>
</evidence>
<dbReference type="WBParaSite" id="NBR_0001885001-mRNA-1">
    <property type="protein sequence ID" value="NBR_0001885001-mRNA-1"/>
    <property type="gene ID" value="NBR_0001885001"/>
</dbReference>
<proteinExistence type="predicted"/>
<name>A0A0N4YNN6_NIPBR</name>
<evidence type="ECO:0000313" key="2">
    <source>
        <dbReference type="Proteomes" id="UP000271162"/>
    </source>
</evidence>
<evidence type="ECO:0000313" key="3">
    <source>
        <dbReference type="WBParaSite" id="NBR_0001885001-mRNA-1"/>
    </source>
</evidence>
<organism evidence="3">
    <name type="scientific">Nippostrongylus brasiliensis</name>
    <name type="common">Rat hookworm</name>
    <dbReference type="NCBI Taxonomy" id="27835"/>
    <lineage>
        <taxon>Eukaryota</taxon>
        <taxon>Metazoa</taxon>
        <taxon>Ecdysozoa</taxon>
        <taxon>Nematoda</taxon>
        <taxon>Chromadorea</taxon>
        <taxon>Rhabditida</taxon>
        <taxon>Rhabditina</taxon>
        <taxon>Rhabditomorpha</taxon>
        <taxon>Strongyloidea</taxon>
        <taxon>Heligmosomidae</taxon>
        <taxon>Nippostrongylus</taxon>
    </lineage>
</organism>
<reference evidence="1 2" key="2">
    <citation type="submission" date="2018-11" db="EMBL/GenBank/DDBJ databases">
        <authorList>
            <consortium name="Pathogen Informatics"/>
        </authorList>
    </citation>
    <scope>NUCLEOTIDE SEQUENCE [LARGE SCALE GENOMIC DNA]</scope>
</reference>